<evidence type="ECO:0000256" key="1">
    <source>
        <dbReference type="ARBA" id="ARBA00001913"/>
    </source>
</evidence>
<evidence type="ECO:0000256" key="3">
    <source>
        <dbReference type="ARBA" id="ARBA00011073"/>
    </source>
</evidence>
<keyword evidence="14" id="KW-1185">Reference proteome</keyword>
<dbReference type="PROSITE" id="PS00136">
    <property type="entry name" value="SUBTILASE_ASP"/>
    <property type="match status" value="1"/>
</dbReference>
<comment type="similarity">
    <text evidence="3 9 10">Belongs to the peptidase S8 family.</text>
</comment>
<comment type="cofactor">
    <cofactor evidence="1">
        <name>Ca(2+)</name>
        <dbReference type="ChEBI" id="CHEBI:29108"/>
    </cofactor>
</comment>
<evidence type="ECO:0000259" key="12">
    <source>
        <dbReference type="SMART" id="SM00634"/>
    </source>
</evidence>
<dbReference type="InterPro" id="IPR003344">
    <property type="entry name" value="Big_1_dom"/>
</dbReference>
<keyword evidence="6 9" id="KW-0378">Hydrolase</keyword>
<dbReference type="Proteomes" id="UP001518925">
    <property type="component" value="Unassembled WGS sequence"/>
</dbReference>
<evidence type="ECO:0000256" key="6">
    <source>
        <dbReference type="ARBA" id="ARBA00022801"/>
    </source>
</evidence>
<evidence type="ECO:0000313" key="14">
    <source>
        <dbReference type="Proteomes" id="UP001518925"/>
    </source>
</evidence>
<dbReference type="PANTHER" id="PTHR43806:SF11">
    <property type="entry name" value="CEREVISIN-RELATED"/>
    <property type="match status" value="1"/>
</dbReference>
<accession>A0ABS2DLT0</accession>
<keyword evidence="8" id="KW-0106">Calcium</keyword>
<dbReference type="InterPro" id="IPR034084">
    <property type="entry name" value="Thermitase-like_dom"/>
</dbReference>
<dbReference type="RefSeq" id="WP_204204919.1">
    <property type="nucleotide sequence ID" value="NZ_JAFELM010000043.1"/>
</dbReference>
<dbReference type="InterPro" id="IPR015500">
    <property type="entry name" value="Peptidase_S8_subtilisin-rel"/>
</dbReference>
<comment type="caution">
    <text evidence="13">The sequence shown here is derived from an EMBL/GenBank/DDBJ whole genome shotgun (WGS) entry which is preliminary data.</text>
</comment>
<evidence type="ECO:0000256" key="2">
    <source>
        <dbReference type="ARBA" id="ARBA00004613"/>
    </source>
</evidence>
<dbReference type="PANTHER" id="PTHR43806">
    <property type="entry name" value="PEPTIDASE S8"/>
    <property type="match status" value="1"/>
</dbReference>
<feature type="active site" description="Charge relay system" evidence="9">
    <location>
        <position position="192"/>
    </location>
</feature>
<dbReference type="CDD" id="cd07484">
    <property type="entry name" value="Peptidases_S8_Thermitase_like"/>
    <property type="match status" value="1"/>
</dbReference>
<sequence>MKRLFSVSLALILVLSLFSGVVSANGSGQAAKGNHVEYVEGQLIVSVEPKKVKSDFTIASTDSLNGKESTLTSKGFTVLDTLHVEETTVKPLVSNNFNKKVIDKMGLVYLVEYNLDSYKSSKEAKQELRKELKDLGFKVRYISENQKMMAIEGTATIQGVHANQQWHYNMIKAPEAWTVTPGSTSVKVAVLDTGIDHNHPSLANFVNTSLGRSFVGGTTMDVQGHGTHVAGTIASYGQVSGVMQSATLIPVKVLGDNGSGSLYGITQGILYAADIDADVINMSLGGGGYDQSMDEAVQTAVAEGTIVVAASGNDGASSISYPAAYSSVIAVGSVTSSKTRSSFSNYGSGLEVMAPGSSIYSTYPNGQYATLSGTSMATPHVAGVAGLIRAANPNISVAEARQILRDTAQYAGSSTYYGYGIVDAQASVVAASGGGGTTPPPPSSTETVTTISTNYSYYYRGETIHMTSTVKDKNGAAISGASVNFKITRPNGTSLTQATTTNSSGVATWSVGTSYSTATGTYRIDVTATKSGYTSSTASKTFRMY</sequence>
<dbReference type="Gene3D" id="3.40.50.200">
    <property type="entry name" value="Peptidase S8/S53 domain"/>
    <property type="match status" value="1"/>
</dbReference>
<keyword evidence="4" id="KW-0964">Secreted</keyword>
<feature type="domain" description="Big-1" evidence="12">
    <location>
        <begin position="447"/>
        <end position="540"/>
    </location>
</feature>
<keyword evidence="7 9" id="KW-0720">Serine protease</keyword>
<dbReference type="InterPro" id="IPR000209">
    <property type="entry name" value="Peptidase_S8/S53_dom"/>
</dbReference>
<keyword evidence="5 9" id="KW-0645">Protease</keyword>
<dbReference type="PROSITE" id="PS51892">
    <property type="entry name" value="SUBTILASE"/>
    <property type="match status" value="1"/>
</dbReference>
<dbReference type="Gene3D" id="2.60.40.1930">
    <property type="match status" value="1"/>
</dbReference>
<dbReference type="InterPro" id="IPR008964">
    <property type="entry name" value="Invasin/intimin_cell_adhesion"/>
</dbReference>
<evidence type="ECO:0000256" key="5">
    <source>
        <dbReference type="ARBA" id="ARBA00022670"/>
    </source>
</evidence>
<dbReference type="SUPFAM" id="SSF49373">
    <property type="entry name" value="Invasin/intimin cell-adhesion fragments"/>
    <property type="match status" value="1"/>
</dbReference>
<dbReference type="InterPro" id="IPR023827">
    <property type="entry name" value="Peptidase_S8_Asp-AS"/>
</dbReference>
<evidence type="ECO:0000256" key="8">
    <source>
        <dbReference type="ARBA" id="ARBA00022837"/>
    </source>
</evidence>
<dbReference type="InterPro" id="IPR002890">
    <property type="entry name" value="MG2"/>
</dbReference>
<dbReference type="InterPro" id="IPR036852">
    <property type="entry name" value="Peptidase_S8/S53_dom_sf"/>
</dbReference>
<dbReference type="InterPro" id="IPR022398">
    <property type="entry name" value="Peptidase_S8_His-AS"/>
</dbReference>
<reference evidence="13 14" key="1">
    <citation type="submission" date="2021-02" db="EMBL/GenBank/DDBJ databases">
        <title>Bacillus sp. RD4P76, an endophyte from a halophyte.</title>
        <authorList>
            <person name="Sun J.-Q."/>
        </authorList>
    </citation>
    <scope>NUCLEOTIDE SEQUENCE [LARGE SCALE GENOMIC DNA]</scope>
    <source>
        <strain evidence="13 14">RD4P76</strain>
    </source>
</reference>
<evidence type="ECO:0000256" key="10">
    <source>
        <dbReference type="RuleBase" id="RU003355"/>
    </source>
</evidence>
<evidence type="ECO:0000256" key="11">
    <source>
        <dbReference type="SAM" id="SignalP"/>
    </source>
</evidence>
<organism evidence="13 14">
    <name type="scientific">Bacillus suaedaesalsae</name>
    <dbReference type="NCBI Taxonomy" id="2810349"/>
    <lineage>
        <taxon>Bacteria</taxon>
        <taxon>Bacillati</taxon>
        <taxon>Bacillota</taxon>
        <taxon>Bacilli</taxon>
        <taxon>Bacillales</taxon>
        <taxon>Bacillaceae</taxon>
        <taxon>Bacillus</taxon>
    </lineage>
</organism>
<dbReference type="PRINTS" id="PR00723">
    <property type="entry name" value="SUBTILISIN"/>
</dbReference>
<keyword evidence="11" id="KW-0732">Signal</keyword>
<dbReference type="InterPro" id="IPR050131">
    <property type="entry name" value="Peptidase_S8_subtilisin-like"/>
</dbReference>
<comment type="subcellular location">
    <subcellularLocation>
        <location evidence="2">Secreted</location>
    </subcellularLocation>
</comment>
<dbReference type="Pfam" id="PF01835">
    <property type="entry name" value="MG2"/>
    <property type="match status" value="1"/>
</dbReference>
<evidence type="ECO:0000256" key="4">
    <source>
        <dbReference type="ARBA" id="ARBA00022525"/>
    </source>
</evidence>
<proteinExistence type="inferred from homology"/>
<feature type="active site" description="Charge relay system" evidence="9">
    <location>
        <position position="225"/>
    </location>
</feature>
<evidence type="ECO:0000256" key="9">
    <source>
        <dbReference type="PROSITE-ProRule" id="PRU01240"/>
    </source>
</evidence>
<evidence type="ECO:0000313" key="13">
    <source>
        <dbReference type="EMBL" id="MBM6619460.1"/>
    </source>
</evidence>
<dbReference type="PROSITE" id="PS00138">
    <property type="entry name" value="SUBTILASE_SER"/>
    <property type="match status" value="1"/>
</dbReference>
<name>A0ABS2DLT0_9BACI</name>
<dbReference type="EMBL" id="JAFELM010000043">
    <property type="protein sequence ID" value="MBM6619460.1"/>
    <property type="molecule type" value="Genomic_DNA"/>
</dbReference>
<dbReference type="Pfam" id="PF00082">
    <property type="entry name" value="Peptidase_S8"/>
    <property type="match status" value="1"/>
</dbReference>
<dbReference type="SUPFAM" id="SSF52743">
    <property type="entry name" value="Subtilisin-like"/>
    <property type="match status" value="1"/>
</dbReference>
<evidence type="ECO:0000256" key="7">
    <source>
        <dbReference type="ARBA" id="ARBA00022825"/>
    </source>
</evidence>
<protein>
    <submittedName>
        <fullName evidence="13">S8 family serine peptidase</fullName>
    </submittedName>
</protein>
<gene>
    <name evidence="13" type="ORF">JR050_17500</name>
</gene>
<feature type="chain" id="PRO_5046782266" evidence="11">
    <location>
        <begin position="25"/>
        <end position="545"/>
    </location>
</feature>
<dbReference type="SMART" id="SM00634">
    <property type="entry name" value="BID_1"/>
    <property type="match status" value="1"/>
</dbReference>
<feature type="active site" description="Charge relay system" evidence="9">
    <location>
        <position position="375"/>
    </location>
</feature>
<feature type="signal peptide" evidence="11">
    <location>
        <begin position="1"/>
        <end position="24"/>
    </location>
</feature>
<dbReference type="PROSITE" id="PS00137">
    <property type="entry name" value="SUBTILASE_HIS"/>
    <property type="match status" value="1"/>
</dbReference>
<dbReference type="InterPro" id="IPR023828">
    <property type="entry name" value="Peptidase_S8_Ser-AS"/>
</dbReference>